<dbReference type="OrthoDB" id="8638122at2"/>
<accession>A0A1I6HE16</accession>
<evidence type="ECO:0000313" key="6">
    <source>
        <dbReference type="Proteomes" id="UP000199478"/>
    </source>
</evidence>
<evidence type="ECO:0000256" key="2">
    <source>
        <dbReference type="ARBA" id="ARBA00023125"/>
    </source>
</evidence>
<protein>
    <submittedName>
        <fullName evidence="5">DNA-binding transcriptional regulator, GntR family</fullName>
    </submittedName>
</protein>
<proteinExistence type="predicted"/>
<dbReference type="CDD" id="cd07377">
    <property type="entry name" value="WHTH_GntR"/>
    <property type="match status" value="1"/>
</dbReference>
<dbReference type="Proteomes" id="UP000199478">
    <property type="component" value="Unassembled WGS sequence"/>
</dbReference>
<dbReference type="PROSITE" id="PS50949">
    <property type="entry name" value="HTH_GNTR"/>
    <property type="match status" value="1"/>
</dbReference>
<dbReference type="PANTHER" id="PTHR43537:SF24">
    <property type="entry name" value="GLUCONATE OPERON TRANSCRIPTIONAL REPRESSOR"/>
    <property type="match status" value="1"/>
</dbReference>
<dbReference type="InterPro" id="IPR008920">
    <property type="entry name" value="TF_FadR/GntR_C"/>
</dbReference>
<reference evidence="6" key="1">
    <citation type="submission" date="2016-10" db="EMBL/GenBank/DDBJ databases">
        <authorList>
            <person name="Varghese N."/>
            <person name="Submissions S."/>
        </authorList>
    </citation>
    <scope>NUCLEOTIDE SEQUENCE [LARGE SCALE GENOMIC DNA]</scope>
    <source>
        <strain evidence="6">DSM 26879</strain>
    </source>
</reference>
<dbReference type="Gene3D" id="1.20.120.530">
    <property type="entry name" value="GntR ligand-binding domain-like"/>
    <property type="match status" value="1"/>
</dbReference>
<name>A0A1I6HE16_9RHOB</name>
<dbReference type="GO" id="GO:0003677">
    <property type="term" value="F:DNA binding"/>
    <property type="evidence" value="ECO:0007669"/>
    <property type="project" value="UniProtKB-KW"/>
</dbReference>
<dbReference type="Pfam" id="PF07729">
    <property type="entry name" value="FCD"/>
    <property type="match status" value="1"/>
</dbReference>
<dbReference type="InterPro" id="IPR036390">
    <property type="entry name" value="WH_DNA-bd_sf"/>
</dbReference>
<dbReference type="EMBL" id="FOYP01000002">
    <property type="protein sequence ID" value="SFR52537.1"/>
    <property type="molecule type" value="Genomic_DNA"/>
</dbReference>
<evidence type="ECO:0000256" key="1">
    <source>
        <dbReference type="ARBA" id="ARBA00023015"/>
    </source>
</evidence>
<sequence>MSGQGILALSAHKEDAQTSANAIYESIRHDILSGKLGANARLKVSELARIHDTSTNPVREALQQLRGEGLVLFAPNQGARVRPIDMEFVRDVVEVGVLLEPYLLRWFVETASDADVAKLRGLQAEMEMLNFQDKPRHTVLDSTFHETMYARHYNRVAYGVWKQHREIISSISTRVPIALGRQKAILLEHRDLIEAISAQETDRAVAVLTQHIGDAGRHLVDQLRIEETLATQAVKG</sequence>
<dbReference type="AlphaFoldDB" id="A0A1I6HE16"/>
<dbReference type="SMART" id="SM00895">
    <property type="entry name" value="FCD"/>
    <property type="match status" value="1"/>
</dbReference>
<dbReference type="PANTHER" id="PTHR43537">
    <property type="entry name" value="TRANSCRIPTIONAL REGULATOR, GNTR FAMILY"/>
    <property type="match status" value="1"/>
</dbReference>
<keyword evidence="6" id="KW-1185">Reference proteome</keyword>
<dbReference type="STRING" id="390270.SAMN04488005_2559"/>
<dbReference type="SUPFAM" id="SSF48008">
    <property type="entry name" value="GntR ligand-binding domain-like"/>
    <property type="match status" value="1"/>
</dbReference>
<evidence type="ECO:0000256" key="3">
    <source>
        <dbReference type="ARBA" id="ARBA00023163"/>
    </source>
</evidence>
<dbReference type="InterPro" id="IPR036388">
    <property type="entry name" value="WH-like_DNA-bd_sf"/>
</dbReference>
<organism evidence="5 6">
    <name type="scientific">Yoonia tamlensis</name>
    <dbReference type="NCBI Taxonomy" id="390270"/>
    <lineage>
        <taxon>Bacteria</taxon>
        <taxon>Pseudomonadati</taxon>
        <taxon>Pseudomonadota</taxon>
        <taxon>Alphaproteobacteria</taxon>
        <taxon>Rhodobacterales</taxon>
        <taxon>Paracoccaceae</taxon>
        <taxon>Yoonia</taxon>
    </lineage>
</organism>
<dbReference type="SMART" id="SM00345">
    <property type="entry name" value="HTH_GNTR"/>
    <property type="match status" value="1"/>
</dbReference>
<dbReference type="InterPro" id="IPR011711">
    <property type="entry name" value="GntR_C"/>
</dbReference>
<keyword evidence="3" id="KW-0804">Transcription</keyword>
<keyword evidence="1" id="KW-0805">Transcription regulation</keyword>
<evidence type="ECO:0000313" key="5">
    <source>
        <dbReference type="EMBL" id="SFR52537.1"/>
    </source>
</evidence>
<gene>
    <name evidence="5" type="ORF">SAMN04488005_2559</name>
</gene>
<dbReference type="RefSeq" id="WP_090200858.1">
    <property type="nucleotide sequence ID" value="NZ_FOYP01000002.1"/>
</dbReference>
<evidence type="ECO:0000259" key="4">
    <source>
        <dbReference type="PROSITE" id="PS50949"/>
    </source>
</evidence>
<dbReference type="Pfam" id="PF00392">
    <property type="entry name" value="GntR"/>
    <property type="match status" value="1"/>
</dbReference>
<dbReference type="Gene3D" id="1.10.10.10">
    <property type="entry name" value="Winged helix-like DNA-binding domain superfamily/Winged helix DNA-binding domain"/>
    <property type="match status" value="1"/>
</dbReference>
<dbReference type="InterPro" id="IPR000524">
    <property type="entry name" value="Tscrpt_reg_HTH_GntR"/>
</dbReference>
<dbReference type="SUPFAM" id="SSF46785">
    <property type="entry name" value="Winged helix' DNA-binding domain"/>
    <property type="match status" value="1"/>
</dbReference>
<feature type="domain" description="HTH gntR-type" evidence="4">
    <location>
        <begin position="17"/>
        <end position="84"/>
    </location>
</feature>
<keyword evidence="2 5" id="KW-0238">DNA-binding</keyword>
<dbReference type="GO" id="GO:0003700">
    <property type="term" value="F:DNA-binding transcription factor activity"/>
    <property type="evidence" value="ECO:0007669"/>
    <property type="project" value="InterPro"/>
</dbReference>